<evidence type="ECO:0000256" key="2">
    <source>
        <dbReference type="ARBA" id="ARBA00009797"/>
    </source>
</evidence>
<gene>
    <name evidence="8" type="ORF">FKW77_003616</name>
</gene>
<proteinExistence type="inferred from homology"/>
<evidence type="ECO:0000256" key="1">
    <source>
        <dbReference type="ARBA" id="ARBA00001966"/>
    </source>
</evidence>
<accession>A0A517LR59</accession>
<protein>
    <recommendedName>
        <fullName evidence="10">Exonuclease V</fullName>
    </recommendedName>
</protein>
<dbReference type="Proteomes" id="UP000316270">
    <property type="component" value="Chromosome 19"/>
</dbReference>
<dbReference type="GO" id="GO:0036297">
    <property type="term" value="P:interstrand cross-link repair"/>
    <property type="evidence" value="ECO:0007669"/>
    <property type="project" value="TreeGrafter"/>
</dbReference>
<dbReference type="EMBL" id="CP042203">
    <property type="protein sequence ID" value="QDS78073.1"/>
    <property type="molecule type" value="Genomic_DNA"/>
</dbReference>
<reference evidence="8 9" key="1">
    <citation type="submission" date="2019-07" db="EMBL/GenBank/DDBJ databases">
        <title>Finished genome of Venturia effusa.</title>
        <authorList>
            <person name="Young C.A."/>
            <person name="Cox M.P."/>
            <person name="Ganley A.R.D."/>
            <person name="David W.J."/>
        </authorList>
    </citation>
    <scope>NUCLEOTIDE SEQUENCE [LARGE SCALE GENOMIC DNA]</scope>
    <source>
        <strain evidence="9">albino</strain>
    </source>
</reference>
<dbReference type="GO" id="GO:0045145">
    <property type="term" value="F:single-stranded DNA 5'-3' DNA exonuclease activity"/>
    <property type="evidence" value="ECO:0007669"/>
    <property type="project" value="InterPro"/>
</dbReference>
<sequence>MTPPRIFTAKRRSTNTCSRNHVIPSDSRIAVSSEYGSDIEIDTELLSVVSVQARSKEVDLGSDYGSDFDIEGEAILEEILGEIEGRPDGDEDADARGIAVLSNAAGRDSLGTTATFFSCESTLGEELCSDEREGETQEDGEEDGSGRARREIVTDSQLSVASDTKAIASLPGRDVTPPPPPDTRSPLERFRSPPKKPLSVSDLVSPAWCELQYWFTLTSKLGRKKRTPAMKAGTKVHAVLEAQVHDVVPVDVTTREDGWGLRIWNVIQGLRTLRATGMTRELEVWGVIDGQVVNGIIDEIGTKCPDPELEEALELSKKKQDGAKTQLPPEQKTILDYYDMPPVQQNDTSNSWLGSLIALDEPPRKIYITDVKTRMAASLPKGASLKPTNIQLHLYHHLFVSLATNTVEADTIFHRYKLDANATFTDNFIAAIAGLEDNFIPETSTDEPFAEFNSRSDSVSELSQHNTLTLLWSLMITEFARTVPSAAHVGDILQAEFRKQSDGSMIGSKVFPFEEGVLREYIEDGMKWWRGERKARGVDMEDAWKCGSCEFKEGCEWRENKVKEAVEKFRERKENLANKKRKSS</sequence>
<feature type="region of interest" description="Disordered" evidence="7">
    <location>
        <begin position="125"/>
        <end position="196"/>
    </location>
</feature>
<evidence type="ECO:0000256" key="3">
    <source>
        <dbReference type="ARBA" id="ARBA00011245"/>
    </source>
</evidence>
<comment type="subunit">
    <text evidence="3">Monomer.</text>
</comment>
<dbReference type="GO" id="GO:0005739">
    <property type="term" value="C:mitochondrion"/>
    <property type="evidence" value="ECO:0007669"/>
    <property type="project" value="TreeGrafter"/>
</dbReference>
<comment type="cofactor">
    <cofactor evidence="1">
        <name>[4Fe-4S] cluster</name>
        <dbReference type="ChEBI" id="CHEBI:49883"/>
    </cofactor>
</comment>
<evidence type="ECO:0000313" key="9">
    <source>
        <dbReference type="Proteomes" id="UP000316270"/>
    </source>
</evidence>
<dbReference type="InterPro" id="IPR019190">
    <property type="entry name" value="EXOV"/>
</dbReference>
<keyword evidence="4" id="KW-0004">4Fe-4S</keyword>
<keyword evidence="6" id="KW-0269">Exonuclease</keyword>
<dbReference type="PANTHER" id="PTHR14464">
    <property type="entry name" value="EXONUCLEASE V"/>
    <property type="match status" value="1"/>
</dbReference>
<name>A0A517LR59_9PEZI</name>
<comment type="similarity">
    <text evidence="2">Belongs to the EXO5 family.</text>
</comment>
<organism evidence="8 9">
    <name type="scientific">Venturia effusa</name>
    <dbReference type="NCBI Taxonomy" id="50376"/>
    <lineage>
        <taxon>Eukaryota</taxon>
        <taxon>Fungi</taxon>
        <taxon>Dikarya</taxon>
        <taxon>Ascomycota</taxon>
        <taxon>Pezizomycotina</taxon>
        <taxon>Dothideomycetes</taxon>
        <taxon>Pleosporomycetidae</taxon>
        <taxon>Venturiales</taxon>
        <taxon>Venturiaceae</taxon>
        <taxon>Venturia</taxon>
    </lineage>
</organism>
<dbReference type="PANTHER" id="PTHR14464:SF4">
    <property type="entry name" value="EXONUCLEASE V"/>
    <property type="match status" value="1"/>
</dbReference>
<keyword evidence="4" id="KW-0408">Iron</keyword>
<keyword evidence="5" id="KW-0540">Nuclease</keyword>
<evidence type="ECO:0000256" key="7">
    <source>
        <dbReference type="SAM" id="MobiDB-lite"/>
    </source>
</evidence>
<evidence type="ECO:0000256" key="6">
    <source>
        <dbReference type="ARBA" id="ARBA00022839"/>
    </source>
</evidence>
<dbReference type="GO" id="GO:0051539">
    <property type="term" value="F:4 iron, 4 sulfur cluster binding"/>
    <property type="evidence" value="ECO:0007669"/>
    <property type="project" value="UniProtKB-KW"/>
</dbReference>
<dbReference type="GO" id="GO:0005634">
    <property type="term" value="C:nucleus"/>
    <property type="evidence" value="ECO:0007669"/>
    <property type="project" value="TreeGrafter"/>
</dbReference>
<keyword evidence="9" id="KW-1185">Reference proteome</keyword>
<evidence type="ECO:0000313" key="8">
    <source>
        <dbReference type="EMBL" id="QDS78073.1"/>
    </source>
</evidence>
<keyword evidence="4" id="KW-0479">Metal-binding</keyword>
<keyword evidence="6" id="KW-0378">Hydrolase</keyword>
<keyword evidence="4" id="KW-0411">Iron-sulfur</keyword>
<dbReference type="AlphaFoldDB" id="A0A517LR59"/>
<dbReference type="OrthoDB" id="354769at2759"/>
<evidence type="ECO:0000256" key="4">
    <source>
        <dbReference type="ARBA" id="ARBA00022485"/>
    </source>
</evidence>
<feature type="compositionally biased region" description="Basic and acidic residues" evidence="7">
    <location>
        <begin position="144"/>
        <end position="153"/>
    </location>
</feature>
<evidence type="ECO:0008006" key="10">
    <source>
        <dbReference type="Google" id="ProtNLM"/>
    </source>
</evidence>
<evidence type="ECO:0000256" key="5">
    <source>
        <dbReference type="ARBA" id="ARBA00022722"/>
    </source>
</evidence>
<dbReference type="Pfam" id="PF09810">
    <property type="entry name" value="Exo5"/>
    <property type="match status" value="1"/>
</dbReference>